<proteinExistence type="predicted"/>
<name>A0AA40KCZ5_9PEZI</name>
<accession>A0AA40KCZ5</accession>
<gene>
    <name evidence="1" type="ORF">B0T18DRAFT_399595</name>
</gene>
<dbReference type="Proteomes" id="UP001172155">
    <property type="component" value="Unassembled WGS sequence"/>
</dbReference>
<comment type="caution">
    <text evidence="1">The sequence shown here is derived from an EMBL/GenBank/DDBJ whole genome shotgun (WGS) entry which is preliminary data.</text>
</comment>
<protein>
    <submittedName>
        <fullName evidence="1">Uncharacterized protein</fullName>
    </submittedName>
</protein>
<evidence type="ECO:0000313" key="2">
    <source>
        <dbReference type="Proteomes" id="UP001172155"/>
    </source>
</evidence>
<evidence type="ECO:0000313" key="1">
    <source>
        <dbReference type="EMBL" id="KAK0754633.1"/>
    </source>
</evidence>
<keyword evidence="2" id="KW-1185">Reference proteome</keyword>
<dbReference type="AlphaFoldDB" id="A0AA40KCZ5"/>
<dbReference type="EMBL" id="JAUKUD010000001">
    <property type="protein sequence ID" value="KAK0754633.1"/>
    <property type="molecule type" value="Genomic_DNA"/>
</dbReference>
<sequence>MGRRPPSSFPRQAPDQLTWEPGNKIATVVCLVNLHSSKLNIEIAQQDKQSVFLCWKVGRYIARQVESSAINRAESRKRIRTAVLQPASRALPSYLGE</sequence>
<organism evidence="1 2">
    <name type="scientific">Schizothecium vesticola</name>
    <dbReference type="NCBI Taxonomy" id="314040"/>
    <lineage>
        <taxon>Eukaryota</taxon>
        <taxon>Fungi</taxon>
        <taxon>Dikarya</taxon>
        <taxon>Ascomycota</taxon>
        <taxon>Pezizomycotina</taxon>
        <taxon>Sordariomycetes</taxon>
        <taxon>Sordariomycetidae</taxon>
        <taxon>Sordariales</taxon>
        <taxon>Schizotheciaceae</taxon>
        <taxon>Schizothecium</taxon>
    </lineage>
</organism>
<reference evidence="1" key="1">
    <citation type="submission" date="2023-06" db="EMBL/GenBank/DDBJ databases">
        <title>Genome-scale phylogeny and comparative genomics of the fungal order Sordariales.</title>
        <authorList>
            <consortium name="Lawrence Berkeley National Laboratory"/>
            <person name="Hensen N."/>
            <person name="Bonometti L."/>
            <person name="Westerberg I."/>
            <person name="Brannstrom I.O."/>
            <person name="Guillou S."/>
            <person name="Cros-Aarteil S."/>
            <person name="Calhoun S."/>
            <person name="Haridas S."/>
            <person name="Kuo A."/>
            <person name="Mondo S."/>
            <person name="Pangilinan J."/>
            <person name="Riley R."/>
            <person name="LaButti K."/>
            <person name="Andreopoulos B."/>
            <person name="Lipzen A."/>
            <person name="Chen C."/>
            <person name="Yanf M."/>
            <person name="Daum C."/>
            <person name="Ng V."/>
            <person name="Clum A."/>
            <person name="Steindorff A."/>
            <person name="Ohm R."/>
            <person name="Martin F."/>
            <person name="Silar P."/>
            <person name="Natvig D."/>
            <person name="Lalanne C."/>
            <person name="Gautier V."/>
            <person name="Ament-velasquez S.L."/>
            <person name="Kruys A."/>
            <person name="Hutchinson M.I."/>
            <person name="Powell A.J."/>
            <person name="Barry K."/>
            <person name="Miller A.N."/>
            <person name="Grigoriev I.V."/>
            <person name="Debuchy R."/>
            <person name="Gladieux P."/>
            <person name="Thoren M.H."/>
            <person name="Johannesson H."/>
        </authorList>
    </citation>
    <scope>NUCLEOTIDE SEQUENCE</scope>
    <source>
        <strain evidence="1">SMH3187-1</strain>
    </source>
</reference>